<reference evidence="1" key="1">
    <citation type="journal article" date="2020" name="Ecol. Evol.">
        <title>Genome structure and content of the rice root-knot nematode (Meloidogyne graminicola).</title>
        <authorList>
            <person name="Phan N.T."/>
            <person name="Danchin E.G.J."/>
            <person name="Klopp C."/>
            <person name="Perfus-Barbeoch L."/>
            <person name="Kozlowski D.K."/>
            <person name="Koutsovoulos G.D."/>
            <person name="Lopez-Roques C."/>
            <person name="Bouchez O."/>
            <person name="Zahm M."/>
            <person name="Besnard G."/>
            <person name="Bellafiore S."/>
        </authorList>
    </citation>
    <scope>NUCLEOTIDE SEQUENCE</scope>
    <source>
        <strain evidence="1">VN-18</strain>
    </source>
</reference>
<protein>
    <submittedName>
        <fullName evidence="1">Uncharacterized protein</fullName>
    </submittedName>
</protein>
<comment type="caution">
    <text evidence="1">The sequence shown here is derived from an EMBL/GenBank/DDBJ whole genome shotgun (WGS) entry which is preliminary data.</text>
</comment>
<proteinExistence type="predicted"/>
<dbReference type="OrthoDB" id="5908228at2759"/>
<name>A0A8S9ZJ25_9BILA</name>
<dbReference type="EMBL" id="JABEBT010000078">
    <property type="protein sequence ID" value="KAF7633345.1"/>
    <property type="molecule type" value="Genomic_DNA"/>
</dbReference>
<dbReference type="Proteomes" id="UP000605970">
    <property type="component" value="Unassembled WGS sequence"/>
</dbReference>
<evidence type="ECO:0000313" key="1">
    <source>
        <dbReference type="EMBL" id="KAF7633345.1"/>
    </source>
</evidence>
<dbReference type="AlphaFoldDB" id="A0A8S9ZJ25"/>
<organism evidence="1 2">
    <name type="scientific">Meloidogyne graminicola</name>
    <dbReference type="NCBI Taxonomy" id="189291"/>
    <lineage>
        <taxon>Eukaryota</taxon>
        <taxon>Metazoa</taxon>
        <taxon>Ecdysozoa</taxon>
        <taxon>Nematoda</taxon>
        <taxon>Chromadorea</taxon>
        <taxon>Rhabditida</taxon>
        <taxon>Tylenchina</taxon>
        <taxon>Tylenchomorpha</taxon>
        <taxon>Tylenchoidea</taxon>
        <taxon>Meloidogynidae</taxon>
        <taxon>Meloidogyninae</taxon>
        <taxon>Meloidogyne</taxon>
    </lineage>
</organism>
<accession>A0A8S9ZJ25</accession>
<keyword evidence="2" id="KW-1185">Reference proteome</keyword>
<sequence>MEKNNNTTKLVNALATLLPPLFLEARIFSGGKQLELVTQLGLSIPTTQNMDIAIFTRTSGAAFAVGIGSFVAYKMLCRLIKSNCIWTALEQLSQTEELKKEQKASNNETICLAELREMSSLDDVANTSSSYSSLHNYEQTKQLINYPKDESKPSFTAYKIVLQNLWELTNDGTNSRLMSEKQCLKIYESKDRNNSNGLMVDSIISINSSHASSSLGNSSLQIQMPNSDIMIDSAIGTDFQSSADDDDWVKEQQNMEEGEIIELGNILKKNGGIFRRFGGGEIEYNNNNNKGINLLNKINEQSNTTTPIKKIIKSSLSNLSINESETSLEWF</sequence>
<evidence type="ECO:0000313" key="2">
    <source>
        <dbReference type="Proteomes" id="UP000605970"/>
    </source>
</evidence>
<gene>
    <name evidence="1" type="ORF">Mgra_00007227</name>
</gene>